<sequence length="312" mass="32147">MAPALFPSRSDIEAASERIRRHVRRTPVIQPGAGSFGHAGALWLKLECLQHAGSFKPRGAFNRLLSQLDIPAAGVIAASGGNHGAAVAYAARALGIPAEIFVPDIVAPAKLERLRQFGAQVVVGGREYADALQASQNRQAQTGALAIHAYDDFDVVAGQGTLGRELEEQVPDLDTILVAVGGGGLIGGMAAWYRGRARLIGVEPRTSCALHDALAAGKPVDVTVSGVAADSLGARRAGTIALAAAQGAVERVVLVDDNAIVDAQRKLWTELRIFAEPGGAAALSALLSGAYRPQPGENVGVIVCGANGVPPT</sequence>
<feature type="domain" description="Tryptophan synthase beta chain-like PALP" evidence="4">
    <location>
        <begin position="19"/>
        <end position="305"/>
    </location>
</feature>
<dbReference type="PANTHER" id="PTHR48078">
    <property type="entry name" value="THREONINE DEHYDRATASE, MITOCHONDRIAL-RELATED"/>
    <property type="match status" value="1"/>
</dbReference>
<evidence type="ECO:0000259" key="4">
    <source>
        <dbReference type="Pfam" id="PF00291"/>
    </source>
</evidence>
<dbReference type="NCBIfam" id="NF006094">
    <property type="entry name" value="PRK08246.1"/>
    <property type="match status" value="1"/>
</dbReference>
<dbReference type="EMBL" id="CP104694">
    <property type="protein sequence ID" value="UXI69188.1"/>
    <property type="molecule type" value="Genomic_DNA"/>
</dbReference>
<evidence type="ECO:0000256" key="3">
    <source>
        <dbReference type="ARBA" id="ARBA00023239"/>
    </source>
</evidence>
<dbReference type="Gene3D" id="3.40.50.1100">
    <property type="match status" value="2"/>
</dbReference>
<proteinExistence type="predicted"/>
<comment type="cofactor">
    <cofactor evidence="1">
        <name>pyridoxal 5'-phosphate</name>
        <dbReference type="ChEBI" id="CHEBI:597326"/>
    </cofactor>
</comment>
<gene>
    <name evidence="5" type="ORF">N4264_05940</name>
</gene>
<reference evidence="5" key="1">
    <citation type="submission" date="2022-09" db="EMBL/GenBank/DDBJ databases">
        <title>Tahibacter sp. nov., isolated from a fresh water.</title>
        <authorList>
            <person name="Baek J.H."/>
            <person name="Lee J.K."/>
            <person name="Kim J.M."/>
            <person name="Jeon C.O."/>
        </authorList>
    </citation>
    <scope>NUCLEOTIDE SEQUENCE</scope>
    <source>
        <strain evidence="5">W38</strain>
    </source>
</reference>
<dbReference type="InterPro" id="IPR001926">
    <property type="entry name" value="TrpB-like_PALP"/>
</dbReference>
<evidence type="ECO:0000256" key="1">
    <source>
        <dbReference type="ARBA" id="ARBA00001933"/>
    </source>
</evidence>
<dbReference type="PANTHER" id="PTHR48078:SF6">
    <property type="entry name" value="L-THREONINE DEHYDRATASE CATABOLIC TDCB"/>
    <property type="match status" value="1"/>
</dbReference>
<dbReference type="InterPro" id="IPR050147">
    <property type="entry name" value="Ser/Thr_Dehydratase"/>
</dbReference>
<dbReference type="InterPro" id="IPR036052">
    <property type="entry name" value="TrpB-like_PALP_sf"/>
</dbReference>
<protein>
    <submittedName>
        <fullName evidence="5">Threonine/serine dehydratase</fullName>
    </submittedName>
</protein>
<dbReference type="SUPFAM" id="SSF53686">
    <property type="entry name" value="Tryptophan synthase beta subunit-like PLP-dependent enzymes"/>
    <property type="match status" value="1"/>
</dbReference>
<dbReference type="RefSeq" id="WP_261696146.1">
    <property type="nucleotide sequence ID" value="NZ_CP104694.1"/>
</dbReference>
<evidence type="ECO:0000313" key="6">
    <source>
        <dbReference type="Proteomes" id="UP001064632"/>
    </source>
</evidence>
<name>A0ABY6BGP4_9GAMM</name>
<evidence type="ECO:0000256" key="2">
    <source>
        <dbReference type="ARBA" id="ARBA00022898"/>
    </source>
</evidence>
<accession>A0ABY6BGP4</accession>
<evidence type="ECO:0000313" key="5">
    <source>
        <dbReference type="EMBL" id="UXI69188.1"/>
    </source>
</evidence>
<organism evidence="5 6">
    <name type="scientific">Tahibacter amnicola</name>
    <dbReference type="NCBI Taxonomy" id="2976241"/>
    <lineage>
        <taxon>Bacteria</taxon>
        <taxon>Pseudomonadati</taxon>
        <taxon>Pseudomonadota</taxon>
        <taxon>Gammaproteobacteria</taxon>
        <taxon>Lysobacterales</taxon>
        <taxon>Rhodanobacteraceae</taxon>
        <taxon>Tahibacter</taxon>
    </lineage>
</organism>
<dbReference type="Pfam" id="PF00291">
    <property type="entry name" value="PALP"/>
    <property type="match status" value="1"/>
</dbReference>
<keyword evidence="3" id="KW-0456">Lyase</keyword>
<keyword evidence="2" id="KW-0663">Pyridoxal phosphate</keyword>
<keyword evidence="6" id="KW-1185">Reference proteome</keyword>
<dbReference type="Proteomes" id="UP001064632">
    <property type="component" value="Chromosome"/>
</dbReference>